<keyword evidence="2" id="KW-1185">Reference proteome</keyword>
<dbReference type="Proteomes" id="UP000789570">
    <property type="component" value="Unassembled WGS sequence"/>
</dbReference>
<accession>A0A9N9EU13</accession>
<dbReference type="OrthoDB" id="2490748at2759"/>
<reference evidence="1" key="1">
    <citation type="submission" date="2021-06" db="EMBL/GenBank/DDBJ databases">
        <authorList>
            <person name="Kallberg Y."/>
            <person name="Tangrot J."/>
            <person name="Rosling A."/>
        </authorList>
    </citation>
    <scope>NUCLEOTIDE SEQUENCE</scope>
    <source>
        <strain evidence="1">UK204</strain>
    </source>
</reference>
<sequence length="150" mass="17350">KKHNLRKNIRLKGIIKNIVPNRGFPNDPSQDILVNPLNDPIEVDTLSNNSNQTIKPIQPVENYSFLPKKLSKGESKEKQKGLYYTSNRKIELELLKTIQYNSLLDQFFSYTQDYQYLSACLPLIMPKETTGSLTIQDELNGIDYREFINV</sequence>
<evidence type="ECO:0000313" key="2">
    <source>
        <dbReference type="Proteomes" id="UP000789570"/>
    </source>
</evidence>
<organism evidence="1 2">
    <name type="scientific">Funneliformis caledonium</name>
    <dbReference type="NCBI Taxonomy" id="1117310"/>
    <lineage>
        <taxon>Eukaryota</taxon>
        <taxon>Fungi</taxon>
        <taxon>Fungi incertae sedis</taxon>
        <taxon>Mucoromycota</taxon>
        <taxon>Glomeromycotina</taxon>
        <taxon>Glomeromycetes</taxon>
        <taxon>Glomerales</taxon>
        <taxon>Glomeraceae</taxon>
        <taxon>Funneliformis</taxon>
    </lineage>
</organism>
<protein>
    <submittedName>
        <fullName evidence="1">2028_t:CDS:1</fullName>
    </submittedName>
</protein>
<name>A0A9N9EU13_9GLOM</name>
<dbReference type="EMBL" id="CAJVPQ010006899">
    <property type="protein sequence ID" value="CAG8690597.1"/>
    <property type="molecule type" value="Genomic_DNA"/>
</dbReference>
<comment type="caution">
    <text evidence="1">The sequence shown here is derived from an EMBL/GenBank/DDBJ whole genome shotgun (WGS) entry which is preliminary data.</text>
</comment>
<feature type="non-terminal residue" evidence="1">
    <location>
        <position position="150"/>
    </location>
</feature>
<evidence type="ECO:0000313" key="1">
    <source>
        <dbReference type="EMBL" id="CAG8690597.1"/>
    </source>
</evidence>
<dbReference type="AlphaFoldDB" id="A0A9N9EU13"/>
<proteinExistence type="predicted"/>
<gene>
    <name evidence="1" type="ORF">FCALED_LOCUS12940</name>
</gene>